<keyword evidence="8" id="KW-0665">Pyrimidine biosynthesis</keyword>
<dbReference type="GO" id="GO:0019856">
    <property type="term" value="P:pyrimidine nucleobase biosynthetic process"/>
    <property type="evidence" value="ECO:0007669"/>
    <property type="project" value="TreeGrafter"/>
</dbReference>
<keyword evidence="6" id="KW-0067">ATP-binding</keyword>
<evidence type="ECO:0000256" key="3">
    <source>
        <dbReference type="ARBA" id="ARBA00012291"/>
    </source>
</evidence>
<dbReference type="Pfam" id="PF00117">
    <property type="entry name" value="GATase"/>
    <property type="match status" value="1"/>
</dbReference>
<dbReference type="Proteomes" id="UP000316628">
    <property type="component" value="Unassembled WGS sequence"/>
</dbReference>
<keyword evidence="4" id="KW-0436">Ligase</keyword>
<dbReference type="SUPFAM" id="SSF52317">
    <property type="entry name" value="Class I glutamine amidotransferase-like"/>
    <property type="match status" value="1"/>
</dbReference>
<dbReference type="EC" id="6.3.4.2" evidence="3"/>
<dbReference type="InterPro" id="IPR004468">
    <property type="entry name" value="CTP_synthase"/>
</dbReference>
<comment type="similarity">
    <text evidence="2">Belongs to the CTP synthase family.</text>
</comment>
<dbReference type="EMBL" id="VFPP01000001">
    <property type="protein sequence ID" value="TQM79398.1"/>
    <property type="molecule type" value="Genomic_DNA"/>
</dbReference>
<evidence type="ECO:0000259" key="10">
    <source>
        <dbReference type="Pfam" id="PF00117"/>
    </source>
</evidence>
<evidence type="ECO:0000313" key="11">
    <source>
        <dbReference type="EMBL" id="TQM79398.1"/>
    </source>
</evidence>
<dbReference type="InterPro" id="IPR017926">
    <property type="entry name" value="GATASE"/>
</dbReference>
<sequence length="240" mass="26179">MRSAPHAKVALVGDQYNHDEPAHPRIEALLPELGFHYEWVPTRGITDDTDLSGWDAIWVVPGAPYHAQQGVHRAIRFARENGVPFLGTCGGFYSAVLEYAQNVLHMEETAELGDELGPIEQLILPPTCVQSADHKVGLSVREGSNLSAIYRGATRVREILQCNYGMVQEFLDKATQGDVRFSAWDDAAAPRALEISGHPFFTACLYQPELSSTPDSVHPIVQGFLDAAVANAGRKTSVSA</sequence>
<comment type="pathway">
    <text evidence="1">Pyrimidine metabolism; CTP biosynthesis via de novo pathway; CTP from UDP: step 2/2.</text>
</comment>
<dbReference type="InterPro" id="IPR029062">
    <property type="entry name" value="Class_I_gatase-like"/>
</dbReference>
<evidence type="ECO:0000256" key="4">
    <source>
        <dbReference type="ARBA" id="ARBA00022598"/>
    </source>
</evidence>
<feature type="domain" description="Glutamine amidotransferase" evidence="10">
    <location>
        <begin position="30"/>
        <end position="226"/>
    </location>
</feature>
<keyword evidence="11" id="KW-0808">Transferase</keyword>
<accession>A0A543J9B1</accession>
<dbReference type="PANTHER" id="PTHR11550:SF0">
    <property type="entry name" value="CTP SYNTHASE-RELATED"/>
    <property type="match status" value="1"/>
</dbReference>
<keyword evidence="7 11" id="KW-0315">Glutamine amidotransferase</keyword>
<protein>
    <recommendedName>
        <fullName evidence="3">CTP synthase (glutamine hydrolyzing)</fullName>
        <ecNumber evidence="3">6.3.4.2</ecNumber>
    </recommendedName>
</protein>
<name>A0A543J9B1_9PSEU</name>
<comment type="caution">
    <text evidence="11">The sequence shown here is derived from an EMBL/GenBank/DDBJ whole genome shotgun (WGS) entry which is preliminary data.</text>
</comment>
<dbReference type="GO" id="GO:0044210">
    <property type="term" value="P:'de novo' CTP biosynthetic process"/>
    <property type="evidence" value="ECO:0007669"/>
    <property type="project" value="UniProtKB-UniPathway"/>
</dbReference>
<evidence type="ECO:0000256" key="1">
    <source>
        <dbReference type="ARBA" id="ARBA00005171"/>
    </source>
</evidence>
<evidence type="ECO:0000256" key="6">
    <source>
        <dbReference type="ARBA" id="ARBA00022840"/>
    </source>
</evidence>
<dbReference type="GO" id="GO:0005524">
    <property type="term" value="F:ATP binding"/>
    <property type="evidence" value="ECO:0007669"/>
    <property type="project" value="UniProtKB-KW"/>
</dbReference>
<dbReference type="UniPathway" id="UPA00159">
    <property type="reaction ID" value="UER00277"/>
</dbReference>
<dbReference type="PANTHER" id="PTHR11550">
    <property type="entry name" value="CTP SYNTHASE"/>
    <property type="match status" value="1"/>
</dbReference>
<dbReference type="GO" id="GO:0042802">
    <property type="term" value="F:identical protein binding"/>
    <property type="evidence" value="ECO:0007669"/>
    <property type="project" value="TreeGrafter"/>
</dbReference>
<keyword evidence="12" id="KW-1185">Reference proteome</keyword>
<dbReference type="GO" id="GO:0003883">
    <property type="term" value="F:CTP synthase activity"/>
    <property type="evidence" value="ECO:0007669"/>
    <property type="project" value="UniProtKB-EC"/>
</dbReference>
<evidence type="ECO:0000256" key="5">
    <source>
        <dbReference type="ARBA" id="ARBA00022741"/>
    </source>
</evidence>
<evidence type="ECO:0000256" key="9">
    <source>
        <dbReference type="ARBA" id="ARBA00047781"/>
    </source>
</evidence>
<evidence type="ECO:0000313" key="12">
    <source>
        <dbReference type="Proteomes" id="UP000316628"/>
    </source>
</evidence>
<dbReference type="AlphaFoldDB" id="A0A543J9B1"/>
<dbReference type="GO" id="GO:0005829">
    <property type="term" value="C:cytosol"/>
    <property type="evidence" value="ECO:0007669"/>
    <property type="project" value="TreeGrafter"/>
</dbReference>
<dbReference type="GO" id="GO:0016740">
    <property type="term" value="F:transferase activity"/>
    <property type="evidence" value="ECO:0007669"/>
    <property type="project" value="UniProtKB-KW"/>
</dbReference>
<keyword evidence="5" id="KW-0547">Nucleotide-binding</keyword>
<dbReference type="Gene3D" id="3.40.50.880">
    <property type="match status" value="1"/>
</dbReference>
<proteinExistence type="inferred from homology"/>
<dbReference type="RefSeq" id="WP_170231979.1">
    <property type="nucleotide sequence ID" value="NZ_VFPP01000001.1"/>
</dbReference>
<comment type="catalytic activity">
    <reaction evidence="9">
        <text>UTP + L-glutamine + ATP + H2O = CTP + L-glutamate + ADP + phosphate + 2 H(+)</text>
        <dbReference type="Rhea" id="RHEA:26426"/>
        <dbReference type="ChEBI" id="CHEBI:15377"/>
        <dbReference type="ChEBI" id="CHEBI:15378"/>
        <dbReference type="ChEBI" id="CHEBI:29985"/>
        <dbReference type="ChEBI" id="CHEBI:30616"/>
        <dbReference type="ChEBI" id="CHEBI:37563"/>
        <dbReference type="ChEBI" id="CHEBI:43474"/>
        <dbReference type="ChEBI" id="CHEBI:46398"/>
        <dbReference type="ChEBI" id="CHEBI:58359"/>
        <dbReference type="ChEBI" id="CHEBI:456216"/>
        <dbReference type="EC" id="6.3.4.2"/>
    </reaction>
</comment>
<evidence type="ECO:0000256" key="7">
    <source>
        <dbReference type="ARBA" id="ARBA00022962"/>
    </source>
</evidence>
<organism evidence="11 12">
    <name type="scientific">Saccharothrix saharensis</name>
    <dbReference type="NCBI Taxonomy" id="571190"/>
    <lineage>
        <taxon>Bacteria</taxon>
        <taxon>Bacillati</taxon>
        <taxon>Actinomycetota</taxon>
        <taxon>Actinomycetes</taxon>
        <taxon>Pseudonocardiales</taxon>
        <taxon>Pseudonocardiaceae</taxon>
        <taxon>Saccharothrix</taxon>
    </lineage>
</organism>
<evidence type="ECO:0000256" key="8">
    <source>
        <dbReference type="ARBA" id="ARBA00022975"/>
    </source>
</evidence>
<reference evidence="11 12" key="1">
    <citation type="submission" date="2019-06" db="EMBL/GenBank/DDBJ databases">
        <title>Sequencing the genomes of 1000 actinobacteria strains.</title>
        <authorList>
            <person name="Klenk H.-P."/>
        </authorList>
    </citation>
    <scope>NUCLEOTIDE SEQUENCE [LARGE SCALE GENOMIC DNA]</scope>
    <source>
        <strain evidence="11 12">DSM 45456</strain>
    </source>
</reference>
<evidence type="ECO:0000256" key="2">
    <source>
        <dbReference type="ARBA" id="ARBA00007533"/>
    </source>
</evidence>
<gene>
    <name evidence="11" type="ORF">FHX81_1705</name>
</gene>